<reference evidence="1" key="1">
    <citation type="journal article" date="2020" name="Nature">
        <title>Giant virus diversity and host interactions through global metagenomics.</title>
        <authorList>
            <person name="Schulz F."/>
            <person name="Roux S."/>
            <person name="Paez-Espino D."/>
            <person name="Jungbluth S."/>
            <person name="Walsh D.A."/>
            <person name="Denef V.J."/>
            <person name="McMahon K.D."/>
            <person name="Konstantinidis K.T."/>
            <person name="Eloe-Fadrosh E.A."/>
            <person name="Kyrpides N.C."/>
            <person name="Woyke T."/>
        </authorList>
    </citation>
    <scope>NUCLEOTIDE SEQUENCE</scope>
    <source>
        <strain evidence="1">GVMAG-M-3300023179-59</strain>
    </source>
</reference>
<evidence type="ECO:0000313" key="1">
    <source>
        <dbReference type="EMBL" id="QHT74326.1"/>
    </source>
</evidence>
<name>A0A6C0H270_9ZZZZ</name>
<organism evidence="1">
    <name type="scientific">viral metagenome</name>
    <dbReference type="NCBI Taxonomy" id="1070528"/>
    <lineage>
        <taxon>unclassified sequences</taxon>
        <taxon>metagenomes</taxon>
        <taxon>organismal metagenomes</taxon>
    </lineage>
</organism>
<accession>A0A6C0H270</accession>
<protein>
    <submittedName>
        <fullName evidence="1">Uncharacterized protein</fullName>
    </submittedName>
</protein>
<sequence>MFSLHEYNKKLEEPIKQWITTVIHNSKVWLQGMISRVKKFDYKSAGVMVLMYYSVASVTIKKRGVQLYNNNLIVKDAVDTALYFCKYIVACFYYREIEPLQSNWICTSMLLSRDPYRYVGDKFSLIDSYDFMNTASVEHTNSHDFFIENYKDSYGCSASVMRGHKYIDEILLTMKIGDRYTHRICYTGGENKIPDDFFLPIVPLKYKLLSVEYTHPSTTKTIVLSLDNHVYYENNVILSSAFVFRALEHQNEPYLFDGDYILKIMDSNINTFVLKCNQYLVLEKTEYKIVTIGDNEGSPAPPPSMDE</sequence>
<dbReference type="AlphaFoldDB" id="A0A6C0H270"/>
<proteinExistence type="predicted"/>
<dbReference type="EMBL" id="MN739849">
    <property type="protein sequence ID" value="QHT74326.1"/>
    <property type="molecule type" value="Genomic_DNA"/>
</dbReference>